<dbReference type="PANTHER" id="PTHR10642">
    <property type="entry name" value="RIBONUCLEASE H1"/>
    <property type="match status" value="1"/>
</dbReference>
<proteinExistence type="inferred from homology"/>
<dbReference type="Gene3D" id="3.30.420.10">
    <property type="entry name" value="Ribonuclease H-like superfamily/Ribonuclease H"/>
    <property type="match status" value="1"/>
</dbReference>
<evidence type="ECO:0000256" key="1">
    <source>
        <dbReference type="ARBA" id="ARBA00000077"/>
    </source>
</evidence>
<name>A0A1V0SIL5_9VIRU</name>
<comment type="similarity">
    <text evidence="2">Belongs to the RNase H family.</text>
</comment>
<evidence type="ECO:0000256" key="6">
    <source>
        <dbReference type="ARBA" id="ARBA00022759"/>
    </source>
</evidence>
<organism evidence="9">
    <name type="scientific">Klosneuvirus KNV1</name>
    <dbReference type="NCBI Taxonomy" id="1977640"/>
    <lineage>
        <taxon>Viruses</taxon>
        <taxon>Varidnaviria</taxon>
        <taxon>Bamfordvirae</taxon>
        <taxon>Nucleocytoviricota</taxon>
        <taxon>Megaviricetes</taxon>
        <taxon>Imitervirales</taxon>
        <taxon>Mimiviridae</taxon>
        <taxon>Klosneuvirinae</taxon>
        <taxon>Klosneuvirus</taxon>
    </lineage>
</organism>
<evidence type="ECO:0000256" key="2">
    <source>
        <dbReference type="ARBA" id="ARBA00005300"/>
    </source>
</evidence>
<keyword evidence="4" id="KW-0540">Nuclease</keyword>
<dbReference type="PANTHER" id="PTHR10642:SF26">
    <property type="entry name" value="RIBONUCLEASE H1"/>
    <property type="match status" value="1"/>
</dbReference>
<evidence type="ECO:0000259" key="8">
    <source>
        <dbReference type="PROSITE" id="PS50879"/>
    </source>
</evidence>
<evidence type="ECO:0000313" key="9">
    <source>
        <dbReference type="EMBL" id="ARF11567.1"/>
    </source>
</evidence>
<dbReference type="CDD" id="cd09280">
    <property type="entry name" value="RNase_HI_eukaryote_like"/>
    <property type="match status" value="1"/>
</dbReference>
<reference evidence="9" key="1">
    <citation type="journal article" date="2017" name="Science">
        <title>Giant viruses with an expanded complement of translation system components.</title>
        <authorList>
            <person name="Schulz F."/>
            <person name="Yutin N."/>
            <person name="Ivanova N.N."/>
            <person name="Ortega D.R."/>
            <person name="Lee T.K."/>
            <person name="Vierheilig J."/>
            <person name="Daims H."/>
            <person name="Horn M."/>
            <person name="Wagner M."/>
            <person name="Jensen G.J."/>
            <person name="Kyrpides N.C."/>
            <person name="Koonin E.V."/>
            <person name="Woyke T."/>
        </authorList>
    </citation>
    <scope>NUCLEOTIDE SEQUENCE</scope>
    <source>
        <strain evidence="9">KNV1</strain>
    </source>
</reference>
<gene>
    <name evidence="9" type="ORF">Klosneuvirus_2_3</name>
</gene>
<sequence length="169" mass="19395">MEVKNFNNIRIFTDGSCTGNGKKSAQAGIGVYFPNNEFDNISEKFTQEPITNQRAELYAIYEALKLITKNATFKKLTIYTDSLYSIKSLTEWIKKWEINNWKTTGNKPVLNLDIIRPIYSILNDYKNKIKFEHVRSHTGESTFEARGNEMVDRLACAGTLKNSQTKIII</sequence>
<protein>
    <recommendedName>
        <fullName evidence="3">ribonuclease H</fullName>
        <ecNumber evidence="3">3.1.26.4</ecNumber>
    </recommendedName>
</protein>
<dbReference type="EMBL" id="KY684109">
    <property type="protein sequence ID" value="ARF11567.1"/>
    <property type="molecule type" value="Genomic_DNA"/>
</dbReference>
<comment type="catalytic activity">
    <reaction evidence="1">
        <text>Endonucleolytic cleavage to 5'-phosphomonoester.</text>
        <dbReference type="EC" id="3.1.26.4"/>
    </reaction>
</comment>
<dbReference type="GO" id="GO:0046872">
    <property type="term" value="F:metal ion binding"/>
    <property type="evidence" value="ECO:0007669"/>
    <property type="project" value="UniProtKB-KW"/>
</dbReference>
<evidence type="ECO:0000256" key="7">
    <source>
        <dbReference type="ARBA" id="ARBA00022801"/>
    </source>
</evidence>
<feature type="domain" description="RNase H type-1" evidence="8">
    <location>
        <begin position="5"/>
        <end position="160"/>
    </location>
</feature>
<dbReference type="GO" id="GO:0004523">
    <property type="term" value="F:RNA-DNA hybrid ribonuclease activity"/>
    <property type="evidence" value="ECO:0007669"/>
    <property type="project" value="UniProtKB-EC"/>
</dbReference>
<keyword evidence="5" id="KW-0479">Metal-binding</keyword>
<keyword evidence="7" id="KW-0378">Hydrolase</keyword>
<dbReference type="InterPro" id="IPR036397">
    <property type="entry name" value="RNaseH_sf"/>
</dbReference>
<dbReference type="GO" id="GO:0003676">
    <property type="term" value="F:nucleic acid binding"/>
    <property type="evidence" value="ECO:0007669"/>
    <property type="project" value="InterPro"/>
</dbReference>
<dbReference type="InterPro" id="IPR050092">
    <property type="entry name" value="RNase_H"/>
</dbReference>
<dbReference type="InterPro" id="IPR002156">
    <property type="entry name" value="RNaseH_domain"/>
</dbReference>
<dbReference type="EC" id="3.1.26.4" evidence="3"/>
<dbReference type="SUPFAM" id="SSF53098">
    <property type="entry name" value="Ribonuclease H-like"/>
    <property type="match status" value="1"/>
</dbReference>
<dbReference type="Pfam" id="PF00075">
    <property type="entry name" value="RNase_H"/>
    <property type="match status" value="1"/>
</dbReference>
<dbReference type="GO" id="GO:0043137">
    <property type="term" value="P:DNA replication, removal of RNA primer"/>
    <property type="evidence" value="ECO:0007669"/>
    <property type="project" value="TreeGrafter"/>
</dbReference>
<accession>A0A1V0SIL5</accession>
<dbReference type="InterPro" id="IPR012337">
    <property type="entry name" value="RNaseH-like_sf"/>
</dbReference>
<evidence type="ECO:0000256" key="4">
    <source>
        <dbReference type="ARBA" id="ARBA00022722"/>
    </source>
</evidence>
<evidence type="ECO:0000256" key="5">
    <source>
        <dbReference type="ARBA" id="ARBA00022723"/>
    </source>
</evidence>
<keyword evidence="6" id="KW-0255">Endonuclease</keyword>
<evidence type="ECO:0000256" key="3">
    <source>
        <dbReference type="ARBA" id="ARBA00012180"/>
    </source>
</evidence>
<dbReference type="PROSITE" id="PS50879">
    <property type="entry name" value="RNASE_H_1"/>
    <property type="match status" value="1"/>
</dbReference>